<dbReference type="Proteomes" id="UP001153334">
    <property type="component" value="Unassembled WGS sequence"/>
</dbReference>
<organism evidence="1 2">
    <name type="scientific">Nemania bipapillata</name>
    <dbReference type="NCBI Taxonomy" id="110536"/>
    <lineage>
        <taxon>Eukaryota</taxon>
        <taxon>Fungi</taxon>
        <taxon>Dikarya</taxon>
        <taxon>Ascomycota</taxon>
        <taxon>Pezizomycotina</taxon>
        <taxon>Sordariomycetes</taxon>
        <taxon>Xylariomycetidae</taxon>
        <taxon>Xylariales</taxon>
        <taxon>Xylariaceae</taxon>
        <taxon>Nemania</taxon>
    </lineage>
</organism>
<proteinExistence type="predicted"/>
<comment type="caution">
    <text evidence="1">The sequence shown here is derived from an EMBL/GenBank/DDBJ whole genome shotgun (WGS) entry which is preliminary data.</text>
</comment>
<dbReference type="EMBL" id="JAPESX010000816">
    <property type="protein sequence ID" value="KAJ8119590.1"/>
    <property type="molecule type" value="Genomic_DNA"/>
</dbReference>
<evidence type="ECO:0000313" key="2">
    <source>
        <dbReference type="Proteomes" id="UP001153334"/>
    </source>
</evidence>
<evidence type="ECO:0000313" key="1">
    <source>
        <dbReference type="EMBL" id="KAJ8119590.1"/>
    </source>
</evidence>
<accession>A0ACC2IWN0</accession>
<protein>
    <submittedName>
        <fullName evidence="1">Uncharacterized protein</fullName>
    </submittedName>
</protein>
<sequence length="194" mass="21368">MSDSKNIYVDNTDQAAAAIKKEADSCFGSGCKAHGCEGVTKDMMDYCLQNAGPMMADFASANRDGCVQKTIVVEKMVQDGSGNWVKECQMAAEVDADPVNPRLEQSGHLGCEIYFANKEACLERPMSEWRAGRRILKVHAFLPDGTNPPHYRHEQGGEEHETTSHPGSSMHTRGRDLKVLYRCRIVTTWPGASS</sequence>
<gene>
    <name evidence="1" type="ORF">ONZ43_g3492</name>
</gene>
<keyword evidence="2" id="KW-1185">Reference proteome</keyword>
<reference evidence="1" key="1">
    <citation type="submission" date="2022-11" db="EMBL/GenBank/DDBJ databases">
        <title>Genome Sequence of Nemania bipapillata.</title>
        <authorList>
            <person name="Buettner E."/>
        </authorList>
    </citation>
    <scope>NUCLEOTIDE SEQUENCE</scope>
    <source>
        <strain evidence="1">CP14</strain>
    </source>
</reference>
<name>A0ACC2IWN0_9PEZI</name>